<evidence type="ECO:0000256" key="1">
    <source>
        <dbReference type="ARBA" id="ARBA00006484"/>
    </source>
</evidence>
<reference evidence="4 5" key="1">
    <citation type="submission" date="2013-03" db="EMBL/GenBank/DDBJ databases">
        <title>The Genome Sequence of Phialophora europaea CBS 101466.</title>
        <authorList>
            <consortium name="The Broad Institute Genomics Platform"/>
            <person name="Cuomo C."/>
            <person name="de Hoog S."/>
            <person name="Gorbushina A."/>
            <person name="Walker B."/>
            <person name="Young S.K."/>
            <person name="Zeng Q."/>
            <person name="Gargeya S."/>
            <person name="Fitzgerald M."/>
            <person name="Haas B."/>
            <person name="Abouelleil A."/>
            <person name="Allen A.W."/>
            <person name="Alvarado L."/>
            <person name="Arachchi H.M."/>
            <person name="Berlin A.M."/>
            <person name="Chapman S.B."/>
            <person name="Gainer-Dewar J."/>
            <person name="Goldberg J."/>
            <person name="Griggs A."/>
            <person name="Gujja S."/>
            <person name="Hansen M."/>
            <person name="Howarth C."/>
            <person name="Imamovic A."/>
            <person name="Ireland A."/>
            <person name="Larimer J."/>
            <person name="McCowan C."/>
            <person name="Murphy C."/>
            <person name="Pearson M."/>
            <person name="Poon T.W."/>
            <person name="Priest M."/>
            <person name="Roberts A."/>
            <person name="Saif S."/>
            <person name="Shea T."/>
            <person name="Sisk P."/>
            <person name="Sykes S."/>
            <person name="Wortman J."/>
            <person name="Nusbaum C."/>
            <person name="Birren B."/>
        </authorList>
    </citation>
    <scope>NUCLEOTIDE SEQUENCE [LARGE SCALE GENOMIC DNA]</scope>
    <source>
        <strain evidence="4 5">CBS 101466</strain>
    </source>
</reference>
<evidence type="ECO:0000256" key="3">
    <source>
        <dbReference type="ARBA" id="ARBA00023002"/>
    </source>
</evidence>
<dbReference type="Pfam" id="PF00106">
    <property type="entry name" value="adh_short"/>
    <property type="match status" value="1"/>
</dbReference>
<dbReference type="GO" id="GO:0016616">
    <property type="term" value="F:oxidoreductase activity, acting on the CH-OH group of donors, NAD or NADP as acceptor"/>
    <property type="evidence" value="ECO:0007669"/>
    <property type="project" value="TreeGrafter"/>
</dbReference>
<comment type="similarity">
    <text evidence="1">Belongs to the short-chain dehydrogenases/reductases (SDR) family.</text>
</comment>
<dbReference type="InterPro" id="IPR036291">
    <property type="entry name" value="NAD(P)-bd_dom_sf"/>
</dbReference>
<dbReference type="VEuPathDB" id="FungiDB:HMPREF1541_07813"/>
<dbReference type="GeneID" id="19975152"/>
<protein>
    <submittedName>
        <fullName evidence="4">Uncharacterized protein</fullName>
    </submittedName>
</protein>
<accession>W2RK26</accession>
<dbReference type="eggNOG" id="KOG4169">
    <property type="taxonomic scope" value="Eukaryota"/>
</dbReference>
<evidence type="ECO:0000313" key="5">
    <source>
        <dbReference type="Proteomes" id="UP000030752"/>
    </source>
</evidence>
<evidence type="ECO:0000313" key="4">
    <source>
        <dbReference type="EMBL" id="ETN36826.1"/>
    </source>
</evidence>
<dbReference type="InterPro" id="IPR002347">
    <property type="entry name" value="SDR_fam"/>
</dbReference>
<dbReference type="RefSeq" id="XP_008720358.1">
    <property type="nucleotide sequence ID" value="XM_008722136.1"/>
</dbReference>
<keyword evidence="2" id="KW-0521">NADP</keyword>
<dbReference type="PROSITE" id="PS00061">
    <property type="entry name" value="ADH_SHORT"/>
    <property type="match status" value="1"/>
</dbReference>
<dbReference type="Gene3D" id="3.40.50.720">
    <property type="entry name" value="NAD(P)-binding Rossmann-like Domain"/>
    <property type="match status" value="1"/>
</dbReference>
<dbReference type="InParanoid" id="W2RK26"/>
<dbReference type="PRINTS" id="PR00081">
    <property type="entry name" value="GDHRDH"/>
</dbReference>
<dbReference type="STRING" id="1220924.W2RK26"/>
<keyword evidence="3" id="KW-0560">Oxidoreductase</keyword>
<dbReference type="InterPro" id="IPR020904">
    <property type="entry name" value="Sc_DH/Rdtase_CS"/>
</dbReference>
<organism evidence="4 5">
    <name type="scientific">Cyphellophora europaea (strain CBS 101466)</name>
    <name type="common">Phialophora europaea</name>
    <dbReference type="NCBI Taxonomy" id="1220924"/>
    <lineage>
        <taxon>Eukaryota</taxon>
        <taxon>Fungi</taxon>
        <taxon>Dikarya</taxon>
        <taxon>Ascomycota</taxon>
        <taxon>Pezizomycotina</taxon>
        <taxon>Eurotiomycetes</taxon>
        <taxon>Chaetothyriomycetidae</taxon>
        <taxon>Chaetothyriales</taxon>
        <taxon>Cyphellophoraceae</taxon>
        <taxon>Cyphellophora</taxon>
    </lineage>
</organism>
<dbReference type="EMBL" id="KB822724">
    <property type="protein sequence ID" value="ETN36826.1"/>
    <property type="molecule type" value="Genomic_DNA"/>
</dbReference>
<dbReference type="HOGENOM" id="CLU_010194_13_0_1"/>
<gene>
    <name evidence="4" type="ORF">HMPREF1541_07813</name>
</gene>
<dbReference type="OrthoDB" id="5371740at2759"/>
<dbReference type="Proteomes" id="UP000030752">
    <property type="component" value="Unassembled WGS sequence"/>
</dbReference>
<proteinExistence type="inferred from homology"/>
<name>W2RK26_CYPE1</name>
<dbReference type="AlphaFoldDB" id="W2RK26"/>
<keyword evidence="5" id="KW-1185">Reference proteome</keyword>
<dbReference type="SUPFAM" id="SSF51735">
    <property type="entry name" value="NAD(P)-binding Rossmann-fold domains"/>
    <property type="match status" value="1"/>
</dbReference>
<sequence length="282" mass="30668">MPVAYLTGGASGLGKATAEMLVKNGIKVFIADQNGSGAEAVCADINKSSGSEMASSAQLDVRDWNQQAKVFGQAVAKYERIDYVYSIAGINERRWIDNNPSVTSGFQVPDLSVFDVDVTGLMYTVALAVQQMRRQDKDENGFRGKVACVASVCGFYCCPTVPIYTAAKHAVVGFVRSYGKWLPEEGITFNAVCPNVVRTNISTPAFYDKLEAENLLTPLESVPDAFEALLGKNTASGECYETGPNYKTQGIIQTRAAPYLDDESATVFERLYERGKPLHLPK</sequence>
<dbReference type="PANTHER" id="PTHR44229:SF4">
    <property type="entry name" value="15-HYDROXYPROSTAGLANDIN DEHYDROGENASE [NAD(+)]"/>
    <property type="match status" value="1"/>
</dbReference>
<dbReference type="GO" id="GO:0005737">
    <property type="term" value="C:cytoplasm"/>
    <property type="evidence" value="ECO:0007669"/>
    <property type="project" value="TreeGrafter"/>
</dbReference>
<evidence type="ECO:0000256" key="2">
    <source>
        <dbReference type="ARBA" id="ARBA00022857"/>
    </source>
</evidence>
<dbReference type="PANTHER" id="PTHR44229">
    <property type="entry name" value="15-HYDROXYPROSTAGLANDIN DEHYDROGENASE [NAD(+)]"/>
    <property type="match status" value="1"/>
</dbReference>